<dbReference type="EMBL" id="NESQ01000116">
    <property type="protein sequence ID" value="PUU78574.1"/>
    <property type="molecule type" value="Genomic_DNA"/>
</dbReference>
<comment type="caution">
    <text evidence="1">The sequence shown here is derived from an EMBL/GenBank/DDBJ whole genome shotgun (WGS) entry which is preliminary data.</text>
</comment>
<name>A0A2T6ZT20_TUBBO</name>
<reference evidence="1 2" key="1">
    <citation type="submission" date="2017-04" db="EMBL/GenBank/DDBJ databases">
        <title>Draft genome sequence of Tuber borchii Vittad., a whitish edible truffle.</title>
        <authorList>
            <consortium name="DOE Joint Genome Institute"/>
            <person name="Murat C."/>
            <person name="Kuo A."/>
            <person name="Barry K.W."/>
            <person name="Clum A."/>
            <person name="Dockter R.B."/>
            <person name="Fauchery L."/>
            <person name="Iotti M."/>
            <person name="Kohler A."/>
            <person name="Labutti K."/>
            <person name="Lindquist E.A."/>
            <person name="Lipzen A."/>
            <person name="Ohm R.A."/>
            <person name="Wang M."/>
            <person name="Grigoriev I.V."/>
            <person name="Zambonelli A."/>
            <person name="Martin F.M."/>
        </authorList>
    </citation>
    <scope>NUCLEOTIDE SEQUENCE [LARGE SCALE GENOMIC DNA]</scope>
    <source>
        <strain evidence="1 2">Tbo3840</strain>
    </source>
</reference>
<protein>
    <submittedName>
        <fullName evidence="1">Uncharacterized protein</fullName>
    </submittedName>
</protein>
<evidence type="ECO:0000313" key="2">
    <source>
        <dbReference type="Proteomes" id="UP000244722"/>
    </source>
</evidence>
<dbReference type="AlphaFoldDB" id="A0A2T6ZT20"/>
<accession>A0A2T6ZT20</accession>
<gene>
    <name evidence="1" type="ORF">B9Z19DRAFT_1126637</name>
</gene>
<sequence length="119" mass="13235">MASHLSTAKIASLYDHFPWRYRIPGALDMQSQSSSTTAFYAIPSVHRQKDVSIPPLSMELQRLLKGGFICRILGALGMPSPNPFMTSFYSIPSVQSQKGAFIQKLPMALQSSLEEESVW</sequence>
<proteinExistence type="predicted"/>
<organism evidence="1 2">
    <name type="scientific">Tuber borchii</name>
    <name type="common">White truffle</name>
    <dbReference type="NCBI Taxonomy" id="42251"/>
    <lineage>
        <taxon>Eukaryota</taxon>
        <taxon>Fungi</taxon>
        <taxon>Dikarya</taxon>
        <taxon>Ascomycota</taxon>
        <taxon>Pezizomycotina</taxon>
        <taxon>Pezizomycetes</taxon>
        <taxon>Pezizales</taxon>
        <taxon>Tuberaceae</taxon>
        <taxon>Tuber</taxon>
    </lineage>
</organism>
<dbReference type="Proteomes" id="UP000244722">
    <property type="component" value="Unassembled WGS sequence"/>
</dbReference>
<evidence type="ECO:0000313" key="1">
    <source>
        <dbReference type="EMBL" id="PUU78574.1"/>
    </source>
</evidence>
<keyword evidence="2" id="KW-1185">Reference proteome</keyword>